<accession>A0AAD9GQ90</accession>
<dbReference type="AlphaFoldDB" id="A0AAD9GQ90"/>
<reference evidence="1" key="1">
    <citation type="submission" date="2023-08" db="EMBL/GenBank/DDBJ databases">
        <title>Reference Genome Resource for the Citrus Pathogen Phytophthora citrophthora.</title>
        <authorList>
            <person name="Moller H."/>
            <person name="Coetzee B."/>
            <person name="Rose L.J."/>
            <person name="Van Niekerk J.M."/>
        </authorList>
    </citation>
    <scope>NUCLEOTIDE SEQUENCE</scope>
    <source>
        <strain evidence="1">STE-U-9442</strain>
    </source>
</reference>
<gene>
    <name evidence="1" type="ORF">P3T76_006620</name>
</gene>
<protein>
    <recommendedName>
        <fullName evidence="3">HTH CENPB-type domain-containing protein</fullName>
    </recommendedName>
</protein>
<sequence>MARPRITENGKHPKRYVRIAVDYSHKRQVLDRTTAGTTVSDVLDEFFPSLSKTERKRKQKQISKWKTQASFIQKMCADGKDHLQNFRRNGDATVLSREAVENIVMWLNSMSEEGCPVSAKMLELKALEEAADDGISQHEFTAS</sequence>
<dbReference type="Proteomes" id="UP001259832">
    <property type="component" value="Unassembled WGS sequence"/>
</dbReference>
<name>A0AAD9GQ90_9STRA</name>
<organism evidence="1 2">
    <name type="scientific">Phytophthora citrophthora</name>
    <dbReference type="NCBI Taxonomy" id="4793"/>
    <lineage>
        <taxon>Eukaryota</taxon>
        <taxon>Sar</taxon>
        <taxon>Stramenopiles</taxon>
        <taxon>Oomycota</taxon>
        <taxon>Peronosporomycetes</taxon>
        <taxon>Peronosporales</taxon>
        <taxon>Peronosporaceae</taxon>
        <taxon>Phytophthora</taxon>
    </lineage>
</organism>
<dbReference type="EMBL" id="JASMQC010000010">
    <property type="protein sequence ID" value="KAK1942298.1"/>
    <property type="molecule type" value="Genomic_DNA"/>
</dbReference>
<keyword evidence="2" id="KW-1185">Reference proteome</keyword>
<comment type="caution">
    <text evidence="1">The sequence shown here is derived from an EMBL/GenBank/DDBJ whole genome shotgun (WGS) entry which is preliminary data.</text>
</comment>
<evidence type="ECO:0000313" key="1">
    <source>
        <dbReference type="EMBL" id="KAK1942298.1"/>
    </source>
</evidence>
<proteinExistence type="predicted"/>
<evidence type="ECO:0000313" key="2">
    <source>
        <dbReference type="Proteomes" id="UP001259832"/>
    </source>
</evidence>
<evidence type="ECO:0008006" key="3">
    <source>
        <dbReference type="Google" id="ProtNLM"/>
    </source>
</evidence>